<keyword evidence="3" id="KW-1185">Reference proteome</keyword>
<proteinExistence type="predicted"/>
<accession>A0ABS0A083</accession>
<dbReference type="Proteomes" id="UP000614200">
    <property type="component" value="Unassembled WGS sequence"/>
</dbReference>
<feature type="non-terminal residue" evidence="2">
    <location>
        <position position="1"/>
    </location>
</feature>
<comment type="caution">
    <text evidence="2">The sequence shown here is derived from an EMBL/GenBank/DDBJ whole genome shotgun (WGS) entry which is preliminary data.</text>
</comment>
<dbReference type="InterPro" id="IPR008490">
    <property type="entry name" value="Transposase_InsH_N"/>
</dbReference>
<feature type="domain" description="Transposase InsH N-terminal" evidence="1">
    <location>
        <begin position="12"/>
        <end position="94"/>
    </location>
</feature>
<name>A0ABS0A083_9FIRM</name>
<gene>
    <name evidence="2" type="ORF">ISU02_23695</name>
</gene>
<sequence>FLPKTLFELTPELAEIDRLLQNPVFEEPIVNKFNTMLGRPTVPVRVFIRMMVLKFYLCISFEDLSVVVTKTPMYKRFCHIPMDLEAPTDTAMMKITKKYGDEIIEQLNENFILELRKNKVIKGRKVRIDSTVIESNIAYPTDAELLFKGVQKLENQMTAVREQCGHKVRKSTKKKRKR</sequence>
<evidence type="ECO:0000259" key="1">
    <source>
        <dbReference type="Pfam" id="PF05598"/>
    </source>
</evidence>
<dbReference type="RefSeq" id="WP_194704348.1">
    <property type="nucleotide sequence ID" value="NZ_JADKNH010000045.1"/>
</dbReference>
<protein>
    <submittedName>
        <fullName evidence="2">Transposase</fullName>
    </submittedName>
</protein>
<reference evidence="2 3" key="1">
    <citation type="submission" date="2020-11" db="EMBL/GenBank/DDBJ databases">
        <title>Fusibacter basophilias sp. nov.</title>
        <authorList>
            <person name="Qiu D."/>
        </authorList>
    </citation>
    <scope>NUCLEOTIDE SEQUENCE [LARGE SCALE GENOMIC DNA]</scope>
    <source>
        <strain evidence="2 3">Q10-2</strain>
    </source>
</reference>
<dbReference type="PANTHER" id="PTHR33803">
    <property type="entry name" value="IS1478 TRANSPOSASE"/>
    <property type="match status" value="1"/>
</dbReference>
<organism evidence="2 3">
    <name type="scientific">Fusibacter ferrireducens</name>
    <dbReference type="NCBI Taxonomy" id="2785058"/>
    <lineage>
        <taxon>Bacteria</taxon>
        <taxon>Bacillati</taxon>
        <taxon>Bacillota</taxon>
        <taxon>Clostridia</taxon>
        <taxon>Eubacteriales</taxon>
        <taxon>Eubacteriales Family XII. Incertae Sedis</taxon>
        <taxon>Fusibacter</taxon>
    </lineage>
</organism>
<dbReference type="EMBL" id="JADKNH010000045">
    <property type="protein sequence ID" value="MBF4696113.1"/>
    <property type="molecule type" value="Genomic_DNA"/>
</dbReference>
<evidence type="ECO:0000313" key="2">
    <source>
        <dbReference type="EMBL" id="MBF4696113.1"/>
    </source>
</evidence>
<dbReference type="Pfam" id="PF05598">
    <property type="entry name" value="DUF772"/>
    <property type="match status" value="1"/>
</dbReference>
<evidence type="ECO:0000313" key="3">
    <source>
        <dbReference type="Proteomes" id="UP000614200"/>
    </source>
</evidence>
<dbReference type="PANTHER" id="PTHR33803:SF3">
    <property type="entry name" value="BLL1974 PROTEIN"/>
    <property type="match status" value="1"/>
</dbReference>